<reference evidence="3" key="1">
    <citation type="submission" date="2022-01" db="EMBL/GenBank/DDBJ databases">
        <title>Genome Sequence Resource for Two Populations of Ditylenchus destructor, the Migratory Endoparasitic Phytonematode.</title>
        <authorList>
            <person name="Zhang H."/>
            <person name="Lin R."/>
            <person name="Xie B."/>
        </authorList>
    </citation>
    <scope>NUCLEOTIDE SEQUENCE</scope>
    <source>
        <strain evidence="3">BazhouSP</strain>
    </source>
</reference>
<evidence type="ECO:0000313" key="3">
    <source>
        <dbReference type="EMBL" id="KAI1714294.1"/>
    </source>
</evidence>
<evidence type="ECO:0000313" key="4">
    <source>
        <dbReference type="Proteomes" id="UP001201812"/>
    </source>
</evidence>
<feature type="compositionally biased region" description="Polar residues" evidence="1">
    <location>
        <begin position="46"/>
        <end position="59"/>
    </location>
</feature>
<feature type="signal peptide" evidence="2">
    <location>
        <begin position="1"/>
        <end position="19"/>
    </location>
</feature>
<keyword evidence="4" id="KW-1185">Reference proteome</keyword>
<organism evidence="3 4">
    <name type="scientific">Ditylenchus destructor</name>
    <dbReference type="NCBI Taxonomy" id="166010"/>
    <lineage>
        <taxon>Eukaryota</taxon>
        <taxon>Metazoa</taxon>
        <taxon>Ecdysozoa</taxon>
        <taxon>Nematoda</taxon>
        <taxon>Chromadorea</taxon>
        <taxon>Rhabditida</taxon>
        <taxon>Tylenchina</taxon>
        <taxon>Tylenchomorpha</taxon>
        <taxon>Sphaerularioidea</taxon>
        <taxon>Anguinidae</taxon>
        <taxon>Anguininae</taxon>
        <taxon>Ditylenchus</taxon>
    </lineage>
</organism>
<feature type="region of interest" description="Disordered" evidence="1">
    <location>
        <begin position="46"/>
        <end position="73"/>
    </location>
</feature>
<proteinExistence type="predicted"/>
<dbReference type="EMBL" id="JAKKPZ010000013">
    <property type="protein sequence ID" value="KAI1714294.1"/>
    <property type="molecule type" value="Genomic_DNA"/>
</dbReference>
<gene>
    <name evidence="3" type="ORF">DdX_08387</name>
</gene>
<keyword evidence="2" id="KW-0732">Signal</keyword>
<evidence type="ECO:0000256" key="1">
    <source>
        <dbReference type="SAM" id="MobiDB-lite"/>
    </source>
</evidence>
<protein>
    <submittedName>
        <fullName evidence="3">Uncharacterized protein</fullName>
    </submittedName>
</protein>
<name>A0AAD4N608_9BILA</name>
<dbReference type="Proteomes" id="UP001201812">
    <property type="component" value="Unassembled WGS sequence"/>
</dbReference>
<evidence type="ECO:0000256" key="2">
    <source>
        <dbReference type="SAM" id="SignalP"/>
    </source>
</evidence>
<dbReference type="AlphaFoldDB" id="A0AAD4N608"/>
<comment type="caution">
    <text evidence="3">The sequence shown here is derived from an EMBL/GenBank/DDBJ whole genome shotgun (WGS) entry which is preliminary data.</text>
</comment>
<sequence length="73" mass="7758">MKIFAFLLIAFLIIGLTMGEGGLAKAFGKKPAARVKRQYIKTSLNSASAPVDPSRQNVYQEHGHGGVAGKAND</sequence>
<accession>A0AAD4N608</accession>
<feature type="chain" id="PRO_5042125981" evidence="2">
    <location>
        <begin position="20"/>
        <end position="73"/>
    </location>
</feature>